<dbReference type="EMBL" id="AEJF01000123">
    <property type="protein sequence ID" value="KLU24499.1"/>
    <property type="molecule type" value="Genomic_DNA"/>
</dbReference>
<dbReference type="PATRIC" id="fig|908627.4.peg.4377"/>
<accession>A0A0J1CV53</accession>
<evidence type="ECO:0000313" key="1">
    <source>
        <dbReference type="EMBL" id="KLU24499.1"/>
    </source>
</evidence>
<evidence type="ECO:0000313" key="2">
    <source>
        <dbReference type="Proteomes" id="UP000035963"/>
    </source>
</evidence>
<comment type="caution">
    <text evidence="1">The sequence shown here is derived from an EMBL/GenBank/DDBJ whole genome shotgun (WGS) entry which is preliminary data.</text>
</comment>
<gene>
    <name evidence="1" type="ORF">EOS_19535</name>
</gene>
<name>A0A0J1CV53_9BURK</name>
<reference evidence="1 2" key="1">
    <citation type="journal article" date="2015" name="Genome Announc.">
        <title>Draft Genome Sequence of Burkholderia sp. Strain PML1(12), an Ectomycorrhizosphere-Inhabiting Bacterium with Effective Mineral-Weathering Ability.</title>
        <authorList>
            <person name="Uroz S."/>
            <person name="Oger P."/>
        </authorList>
    </citation>
    <scope>NUCLEOTIDE SEQUENCE [LARGE SCALE GENOMIC DNA]</scope>
    <source>
        <strain evidence="2">PML1(12)</strain>
    </source>
</reference>
<organism evidence="1 2">
    <name type="scientific">Caballeronia mineralivorans PML1(12)</name>
    <dbReference type="NCBI Taxonomy" id="908627"/>
    <lineage>
        <taxon>Bacteria</taxon>
        <taxon>Pseudomonadati</taxon>
        <taxon>Pseudomonadota</taxon>
        <taxon>Betaproteobacteria</taxon>
        <taxon>Burkholderiales</taxon>
        <taxon>Burkholderiaceae</taxon>
        <taxon>Caballeronia</taxon>
    </lineage>
</organism>
<dbReference type="Proteomes" id="UP000035963">
    <property type="component" value="Unassembled WGS sequence"/>
</dbReference>
<sequence length="124" mass="13689">MKAIRQCFYPGQLNARRQRAGTQVVAIDGALRLTYRDPSLDWLLNVTVPVSVNIEEGECHMLPYDTFVEIEVLGPSAVNGLVGVPRPQYSLVAAIGRCAAWIGCHGRANAQRPDKRRTQGVTRD</sequence>
<keyword evidence="2" id="KW-1185">Reference proteome</keyword>
<dbReference type="AlphaFoldDB" id="A0A0J1CV53"/>
<proteinExistence type="predicted"/>
<protein>
    <submittedName>
        <fullName evidence="1">Uncharacterized protein</fullName>
    </submittedName>
</protein>